<protein>
    <submittedName>
        <fullName evidence="1">Uncharacterized protein</fullName>
    </submittedName>
</protein>
<gene>
    <name evidence="1" type="ORF">ACFQE9_00825</name>
</gene>
<comment type="caution">
    <text evidence="1">The sequence shown here is derived from an EMBL/GenBank/DDBJ whole genome shotgun (WGS) entry which is preliminary data.</text>
</comment>
<evidence type="ECO:0000313" key="2">
    <source>
        <dbReference type="Proteomes" id="UP001596296"/>
    </source>
</evidence>
<evidence type="ECO:0000313" key="1">
    <source>
        <dbReference type="EMBL" id="MFC6891180.1"/>
    </source>
</evidence>
<dbReference type="AlphaFoldDB" id="A0ABD5URP5"/>
<sequence>MVPLFENDLDGVIEGRKYPDGIVVRVFRLRSDRDAYPPRWTDETHSR</sequence>
<dbReference type="Proteomes" id="UP001596296">
    <property type="component" value="Unassembled WGS sequence"/>
</dbReference>
<dbReference type="EMBL" id="JBHSXL010000001">
    <property type="protein sequence ID" value="MFC6891180.1"/>
    <property type="molecule type" value="Genomic_DNA"/>
</dbReference>
<proteinExistence type="predicted"/>
<name>A0ABD5URP5_9EURY</name>
<accession>A0ABD5URP5</accession>
<keyword evidence="2" id="KW-1185">Reference proteome</keyword>
<dbReference type="RefSeq" id="WP_379739034.1">
    <property type="nucleotide sequence ID" value="NZ_JBHSVN010000001.1"/>
</dbReference>
<reference evidence="1 2" key="1">
    <citation type="journal article" date="2019" name="Int. J. Syst. Evol. Microbiol.">
        <title>The Global Catalogue of Microorganisms (GCM) 10K type strain sequencing project: providing services to taxonomists for standard genome sequencing and annotation.</title>
        <authorList>
            <consortium name="The Broad Institute Genomics Platform"/>
            <consortium name="The Broad Institute Genome Sequencing Center for Infectious Disease"/>
            <person name="Wu L."/>
            <person name="Ma J."/>
        </authorList>
    </citation>
    <scope>NUCLEOTIDE SEQUENCE [LARGE SCALE GENOMIC DNA]</scope>
    <source>
        <strain evidence="1 2">SKJ47</strain>
    </source>
</reference>
<organism evidence="1 2">
    <name type="scientific">Halopenitus salinus</name>
    <dbReference type="NCBI Taxonomy" id="1198295"/>
    <lineage>
        <taxon>Archaea</taxon>
        <taxon>Methanobacteriati</taxon>
        <taxon>Methanobacteriota</taxon>
        <taxon>Stenosarchaea group</taxon>
        <taxon>Halobacteria</taxon>
        <taxon>Halobacteriales</taxon>
        <taxon>Haloferacaceae</taxon>
        <taxon>Halopenitus</taxon>
    </lineage>
</organism>